<reference evidence="7" key="1">
    <citation type="submission" date="2018-06" db="EMBL/GenBank/DDBJ databases">
        <authorList>
            <person name="Zhirakovskaya E."/>
        </authorList>
    </citation>
    <scope>NUCLEOTIDE SEQUENCE</scope>
</reference>
<dbReference type="PANTHER" id="PTHR30346">
    <property type="entry name" value="TRANSCRIPTIONAL DUAL REGULATOR HCAR-RELATED"/>
    <property type="match status" value="1"/>
</dbReference>
<dbReference type="SUPFAM" id="SSF53850">
    <property type="entry name" value="Periplasmic binding protein-like II"/>
    <property type="match status" value="1"/>
</dbReference>
<dbReference type="PROSITE" id="PS50931">
    <property type="entry name" value="HTH_LYSR"/>
    <property type="match status" value="1"/>
</dbReference>
<evidence type="ECO:0000313" key="7">
    <source>
        <dbReference type="EMBL" id="VAW82360.1"/>
    </source>
</evidence>
<dbReference type="InterPro" id="IPR005119">
    <property type="entry name" value="LysR_subst-bd"/>
</dbReference>
<dbReference type="PRINTS" id="PR00039">
    <property type="entry name" value="HTHLYSR"/>
</dbReference>
<dbReference type="PANTHER" id="PTHR30346:SF26">
    <property type="entry name" value="HYDROGEN PEROXIDE-INDUCIBLE GENES ACTIVATOR"/>
    <property type="match status" value="1"/>
</dbReference>
<feature type="domain" description="HTH lysR-type" evidence="6">
    <location>
        <begin position="1"/>
        <end position="58"/>
    </location>
</feature>
<dbReference type="Gene3D" id="3.40.190.10">
    <property type="entry name" value="Periplasmic binding protein-like II"/>
    <property type="match status" value="2"/>
</dbReference>
<gene>
    <name evidence="7" type="ORF">MNBD_GAMMA14-1525</name>
</gene>
<evidence type="ECO:0000259" key="6">
    <source>
        <dbReference type="PROSITE" id="PS50931"/>
    </source>
</evidence>
<dbReference type="InterPro" id="IPR036390">
    <property type="entry name" value="WH_DNA-bd_sf"/>
</dbReference>
<dbReference type="Pfam" id="PF03466">
    <property type="entry name" value="LysR_substrate"/>
    <property type="match status" value="1"/>
</dbReference>
<evidence type="ECO:0000256" key="5">
    <source>
        <dbReference type="ARBA" id="ARBA00023163"/>
    </source>
</evidence>
<evidence type="ECO:0000256" key="3">
    <source>
        <dbReference type="ARBA" id="ARBA00023125"/>
    </source>
</evidence>
<dbReference type="InterPro" id="IPR000847">
    <property type="entry name" value="LysR_HTH_N"/>
</dbReference>
<comment type="similarity">
    <text evidence="1">Belongs to the LysR transcriptional regulatory family.</text>
</comment>
<dbReference type="InterPro" id="IPR036388">
    <property type="entry name" value="WH-like_DNA-bd_sf"/>
</dbReference>
<organism evidence="7">
    <name type="scientific">hydrothermal vent metagenome</name>
    <dbReference type="NCBI Taxonomy" id="652676"/>
    <lineage>
        <taxon>unclassified sequences</taxon>
        <taxon>metagenomes</taxon>
        <taxon>ecological metagenomes</taxon>
    </lineage>
</organism>
<dbReference type="GO" id="GO:0032993">
    <property type="term" value="C:protein-DNA complex"/>
    <property type="evidence" value="ECO:0007669"/>
    <property type="project" value="TreeGrafter"/>
</dbReference>
<keyword evidence="2" id="KW-0805">Transcription regulation</keyword>
<dbReference type="CDD" id="cd08411">
    <property type="entry name" value="PBP2_OxyR"/>
    <property type="match status" value="1"/>
</dbReference>
<keyword evidence="3" id="KW-0238">DNA-binding</keyword>
<protein>
    <submittedName>
        <fullName evidence="7">Hydrogen peroxide-inducible genes activator =&gt; OxyR</fullName>
    </submittedName>
</protein>
<dbReference type="GO" id="GO:0003700">
    <property type="term" value="F:DNA-binding transcription factor activity"/>
    <property type="evidence" value="ECO:0007669"/>
    <property type="project" value="InterPro"/>
</dbReference>
<dbReference type="FunFam" id="1.10.10.10:FF:000001">
    <property type="entry name" value="LysR family transcriptional regulator"/>
    <property type="match status" value="1"/>
</dbReference>
<evidence type="ECO:0000256" key="4">
    <source>
        <dbReference type="ARBA" id="ARBA00023159"/>
    </source>
</evidence>
<accession>A0A3B0Z078</accession>
<dbReference type="AlphaFoldDB" id="A0A3B0Z078"/>
<proteinExistence type="inferred from homology"/>
<dbReference type="Gene3D" id="1.10.10.10">
    <property type="entry name" value="Winged helix-like DNA-binding domain superfamily/Winged helix DNA-binding domain"/>
    <property type="match status" value="1"/>
</dbReference>
<keyword evidence="4" id="KW-0010">Activator</keyword>
<dbReference type="Pfam" id="PF00126">
    <property type="entry name" value="HTH_1"/>
    <property type="match status" value="1"/>
</dbReference>
<dbReference type="SUPFAM" id="SSF46785">
    <property type="entry name" value="Winged helix' DNA-binding domain"/>
    <property type="match status" value="1"/>
</dbReference>
<keyword evidence="5" id="KW-0804">Transcription</keyword>
<evidence type="ECO:0000256" key="1">
    <source>
        <dbReference type="ARBA" id="ARBA00009437"/>
    </source>
</evidence>
<dbReference type="GO" id="GO:0003677">
    <property type="term" value="F:DNA binding"/>
    <property type="evidence" value="ECO:0007669"/>
    <property type="project" value="UniProtKB-KW"/>
</dbReference>
<evidence type="ECO:0000256" key="2">
    <source>
        <dbReference type="ARBA" id="ARBA00023015"/>
    </source>
</evidence>
<sequence>MNLSELRYVIALARERHFGRAASACFISQPTLSVAIKKLEDELGVTLFERTRHEVRVTTVGELVVEKAQQALEAVESVRQVASSEGDQLTGPLRIGAIFTIGPYLFPDLIPNLNERAPKMPLIVEENYTAVLAEKLKQGDLDVIIISLPFDEPNILTLPLYEEPFVVLLPASHPLTERKTLGSKNLEGENILMLGEGHCFRDQVIDACPACAPKAIGERASVYTAEGSSLETIRHMVASGMGLTVLPCTAACADRYSQRLLAIRRFSRPSPSRVVALAWRATFPRPKVIDVVKEAVAASQLSCIRSRLRKSR</sequence>
<name>A0A3B0Z078_9ZZZZ</name>
<dbReference type="EMBL" id="UOFM01000463">
    <property type="protein sequence ID" value="VAW82360.1"/>
    <property type="molecule type" value="Genomic_DNA"/>
</dbReference>